<dbReference type="Proteomes" id="UP000030512">
    <property type="component" value="Chromosome"/>
</dbReference>
<keyword evidence="2" id="KW-1185">Reference proteome</keyword>
<evidence type="ECO:0000313" key="1">
    <source>
        <dbReference type="EMBL" id="AMK75607.1"/>
    </source>
</evidence>
<dbReference type="STRING" id="1538553.JT25_003750"/>
<protein>
    <submittedName>
        <fullName evidence="1">Uncharacterized protein</fullName>
    </submittedName>
</protein>
<proteinExistence type="predicted"/>
<gene>
    <name evidence="1" type="ORF">JT25_003750</name>
</gene>
<dbReference type="KEGG" id="mdn:JT25_003750"/>
<organism evidence="1 2">
    <name type="scientific">Methylomonas denitrificans</name>
    <dbReference type="NCBI Taxonomy" id="1538553"/>
    <lineage>
        <taxon>Bacteria</taxon>
        <taxon>Pseudomonadati</taxon>
        <taxon>Pseudomonadota</taxon>
        <taxon>Gammaproteobacteria</taxon>
        <taxon>Methylococcales</taxon>
        <taxon>Methylococcaceae</taxon>
        <taxon>Methylomonas</taxon>
    </lineage>
</organism>
<sequence length="216" mass="23091">MEQLLATLGLLFALFLVLAAAVEAILEMFRGLLERIGITWLKGKSSLDDALKLAAELAPTSEYLATKLSAIEGAAKQAEKFHSSKIAEFGTLKSDLVGATSQADVDKIAATMNDLATSVKVKLESDERARVWILKLLSATLGIVFASQTDFHVFQIIAKSGGDLISLAGLQDDWLNRIVGGIAAAAGSNYWHDQLDRVRSVKASFARAKSLIGSNA</sequence>
<dbReference type="AlphaFoldDB" id="A0A140E5D3"/>
<name>A0A140E5D3_9GAMM</name>
<dbReference type="RefSeq" id="WP_036273327.1">
    <property type="nucleotide sequence ID" value="NZ_CP014476.1"/>
</dbReference>
<dbReference type="EMBL" id="CP014476">
    <property type="protein sequence ID" value="AMK75607.1"/>
    <property type="molecule type" value="Genomic_DNA"/>
</dbReference>
<dbReference type="OrthoDB" id="7107967at2"/>
<accession>A0A140E5D3</accession>
<reference evidence="1 2" key="1">
    <citation type="journal article" date="2015" name="Environ. Microbiol.">
        <title>Methane oxidation coupled to nitrate reduction under hypoxia by the Gammaproteobacterium Methylomonas denitrificans, sp. nov. type strain FJG1.</title>
        <authorList>
            <person name="Kits K.D."/>
            <person name="Klotz M.G."/>
            <person name="Stein L.Y."/>
        </authorList>
    </citation>
    <scope>NUCLEOTIDE SEQUENCE [LARGE SCALE GENOMIC DNA]</scope>
    <source>
        <strain evidence="1 2">FJG1</strain>
    </source>
</reference>
<evidence type="ECO:0000313" key="2">
    <source>
        <dbReference type="Proteomes" id="UP000030512"/>
    </source>
</evidence>